<dbReference type="GO" id="GO:0006520">
    <property type="term" value="P:amino acid metabolic process"/>
    <property type="evidence" value="ECO:0007669"/>
    <property type="project" value="InterPro"/>
</dbReference>
<sequence>MYFASDNCGPAHPAVMQAVADANNSYQPSYGADAMTDELRRLIRDQFEAPEAAVYLVATGTAANSLALSTLAQSWQTIFCTPLAHIHTDECNAPEFYTGGAKLSLVGEADKMTPDQLAAAIEGWTYGDVHVSQRGPVSITQVTEQGHIYSLKEINALTGMARTYRLPVHMDGARFANALAALGCTPAEMTWRAGIDALSFGGTKNGCMGVEAVIFFDPKHAWEFELRRKRAAHLFSKHRYLSAQMIGYLRDKLWRDTATQANAACARLVAGLREIPGAVITNTPQANMIFATLPRATHQRLHDAGAAYGLFAPLKGDDPDEALPMRLVCDWSMSDDLIDRFLDIARG</sequence>
<dbReference type="Pfam" id="PF01212">
    <property type="entry name" value="Beta_elim_lyase"/>
    <property type="match status" value="1"/>
</dbReference>
<dbReference type="InterPro" id="IPR015422">
    <property type="entry name" value="PyrdxlP-dep_Trfase_small"/>
</dbReference>
<dbReference type="GO" id="GO:0016829">
    <property type="term" value="F:lyase activity"/>
    <property type="evidence" value="ECO:0007669"/>
    <property type="project" value="UniProtKB-KW"/>
</dbReference>
<dbReference type="EC" id="4.1.2.48" evidence="6"/>
<comment type="cofactor">
    <cofactor evidence="1">
        <name>pyridoxal 5'-phosphate</name>
        <dbReference type="ChEBI" id="CHEBI:597326"/>
    </cofactor>
</comment>
<keyword evidence="6" id="KW-0456">Lyase</keyword>
<name>A0A1X7BVQ5_9RHOB</name>
<dbReference type="InterPro" id="IPR015424">
    <property type="entry name" value="PyrdxlP-dep_Trfase"/>
</dbReference>
<dbReference type="InterPro" id="IPR015421">
    <property type="entry name" value="PyrdxlP-dep_Trfase_major"/>
</dbReference>
<evidence type="ECO:0000313" key="7">
    <source>
        <dbReference type="Proteomes" id="UP000193224"/>
    </source>
</evidence>
<evidence type="ECO:0000259" key="5">
    <source>
        <dbReference type="Pfam" id="PF01212"/>
    </source>
</evidence>
<dbReference type="EMBL" id="FWXB01000015">
    <property type="protein sequence ID" value="SMC13585.1"/>
    <property type="molecule type" value="Genomic_DNA"/>
</dbReference>
<dbReference type="OrthoDB" id="9774495at2"/>
<dbReference type="Proteomes" id="UP000193224">
    <property type="component" value="Unassembled WGS sequence"/>
</dbReference>
<evidence type="ECO:0000256" key="2">
    <source>
        <dbReference type="ARBA" id="ARBA00006966"/>
    </source>
</evidence>
<evidence type="ECO:0000256" key="1">
    <source>
        <dbReference type="ARBA" id="ARBA00001933"/>
    </source>
</evidence>
<protein>
    <submittedName>
        <fullName evidence="6">Low specificity L-threonine aldolase</fullName>
        <ecNumber evidence="6">4.1.2.48</ecNumber>
    </submittedName>
</protein>
<dbReference type="SUPFAM" id="SSF53383">
    <property type="entry name" value="PLP-dependent transferases"/>
    <property type="match status" value="1"/>
</dbReference>
<organism evidence="6 7">
    <name type="scientific">Roseovarius aestuarii</name>
    <dbReference type="NCBI Taxonomy" id="475083"/>
    <lineage>
        <taxon>Bacteria</taxon>
        <taxon>Pseudomonadati</taxon>
        <taxon>Pseudomonadota</taxon>
        <taxon>Alphaproteobacteria</taxon>
        <taxon>Rhodobacterales</taxon>
        <taxon>Roseobacteraceae</taxon>
        <taxon>Roseovarius</taxon>
    </lineage>
</organism>
<accession>A0A1X7BVQ5</accession>
<comment type="subunit">
    <text evidence="3">Homotetramer.</text>
</comment>
<dbReference type="PANTHER" id="PTHR48097">
    <property type="entry name" value="L-THREONINE ALDOLASE-RELATED"/>
    <property type="match status" value="1"/>
</dbReference>
<dbReference type="Gene3D" id="3.40.640.10">
    <property type="entry name" value="Type I PLP-dependent aspartate aminotransferase-like (Major domain)"/>
    <property type="match status" value="1"/>
</dbReference>
<dbReference type="InterPro" id="IPR001597">
    <property type="entry name" value="ArAA_b-elim_lyase/Thr_aldolase"/>
</dbReference>
<evidence type="ECO:0000256" key="3">
    <source>
        <dbReference type="ARBA" id="ARBA00011881"/>
    </source>
</evidence>
<proteinExistence type="inferred from homology"/>
<gene>
    <name evidence="6" type="primary">ltaE</name>
    <name evidence="6" type="ORF">ROA7745_03436</name>
</gene>
<keyword evidence="7" id="KW-1185">Reference proteome</keyword>
<reference evidence="6 7" key="1">
    <citation type="submission" date="2017-03" db="EMBL/GenBank/DDBJ databases">
        <authorList>
            <person name="Afonso C.L."/>
            <person name="Miller P.J."/>
            <person name="Scott M.A."/>
            <person name="Spackman E."/>
            <person name="Goraichik I."/>
            <person name="Dimitrov K.M."/>
            <person name="Suarez D.L."/>
            <person name="Swayne D.E."/>
        </authorList>
    </citation>
    <scope>NUCLEOTIDE SEQUENCE [LARGE SCALE GENOMIC DNA]</scope>
    <source>
        <strain evidence="6 7">CECT 7745</strain>
    </source>
</reference>
<dbReference type="PANTHER" id="PTHR48097:SF5">
    <property type="entry name" value="LOW SPECIFICITY L-THREONINE ALDOLASE"/>
    <property type="match status" value="1"/>
</dbReference>
<comment type="similarity">
    <text evidence="2">Belongs to the threonine aldolase family.</text>
</comment>
<evidence type="ECO:0000256" key="4">
    <source>
        <dbReference type="ARBA" id="ARBA00022898"/>
    </source>
</evidence>
<feature type="domain" description="Aromatic amino acid beta-eliminating lyase/threonine aldolase" evidence="5">
    <location>
        <begin position="3"/>
        <end position="290"/>
    </location>
</feature>
<dbReference type="Gene3D" id="3.90.1150.10">
    <property type="entry name" value="Aspartate Aminotransferase, domain 1"/>
    <property type="match status" value="1"/>
</dbReference>
<evidence type="ECO:0000313" key="6">
    <source>
        <dbReference type="EMBL" id="SMC13585.1"/>
    </source>
</evidence>
<dbReference type="RefSeq" id="WP_085801526.1">
    <property type="nucleotide sequence ID" value="NZ_FWXB01000015.1"/>
</dbReference>
<dbReference type="AlphaFoldDB" id="A0A1X7BVQ5"/>
<keyword evidence="4" id="KW-0663">Pyridoxal phosphate</keyword>